<evidence type="ECO:0000313" key="4">
    <source>
        <dbReference type="Proteomes" id="UP001501706"/>
    </source>
</evidence>
<sequence length="320" mass="34016">MNTRLIPFAVLACLLVAGPASAQSYPSQPIRMVVPFAAGSGTDQVARVLGQAMTAAANVTVVVENKPGANGFIAAQAVATAQPDGYTMLLTTNTTHAANQHLFKHLPYDPVKDYTPVALLRKGYQIMVVRADFPARNVADFIALARKQPGKLNFGSGSSSSQVAGELFKQMANVELTHVPYKSNPQALNDLMGGQIDVVFVDTTSAITLVQGGKLRALAATSPVRLSMLPEVPTLDEAGLKGYEMSYWTAAYLPRGASREVTATLNKLLIDAVRSPEMAQLMAKTGTEVSTSSPAELAAFQAAESDKWARIIRAANIQPE</sequence>
<proteinExistence type="inferred from homology"/>
<comment type="similarity">
    <text evidence="1">Belongs to the UPF0065 (bug) family.</text>
</comment>
<keyword evidence="2" id="KW-0732">Signal</keyword>
<dbReference type="CDD" id="cd07012">
    <property type="entry name" value="PBP2_Bug_TTT"/>
    <property type="match status" value="1"/>
</dbReference>
<dbReference type="PIRSF" id="PIRSF017082">
    <property type="entry name" value="YflP"/>
    <property type="match status" value="1"/>
</dbReference>
<evidence type="ECO:0000256" key="1">
    <source>
        <dbReference type="ARBA" id="ARBA00006987"/>
    </source>
</evidence>
<dbReference type="SUPFAM" id="SSF53850">
    <property type="entry name" value="Periplasmic binding protein-like II"/>
    <property type="match status" value="1"/>
</dbReference>
<dbReference type="InterPro" id="IPR005064">
    <property type="entry name" value="BUG"/>
</dbReference>
<reference evidence="4" key="1">
    <citation type="journal article" date="2019" name="Int. J. Syst. Evol. Microbiol.">
        <title>The Global Catalogue of Microorganisms (GCM) 10K type strain sequencing project: providing services to taxonomists for standard genome sequencing and annotation.</title>
        <authorList>
            <consortium name="The Broad Institute Genomics Platform"/>
            <consortium name="The Broad Institute Genome Sequencing Center for Infectious Disease"/>
            <person name="Wu L."/>
            <person name="Ma J."/>
        </authorList>
    </citation>
    <scope>NUCLEOTIDE SEQUENCE [LARGE SCALE GENOMIC DNA]</scope>
    <source>
        <strain evidence="4">JCM 14330</strain>
    </source>
</reference>
<name>A0ABP3MUD7_9BURK</name>
<feature type="signal peptide" evidence="2">
    <location>
        <begin position="1"/>
        <end position="22"/>
    </location>
</feature>
<dbReference type="EMBL" id="BAAAEN010000030">
    <property type="protein sequence ID" value="GAA0528169.1"/>
    <property type="molecule type" value="Genomic_DNA"/>
</dbReference>
<evidence type="ECO:0000313" key="3">
    <source>
        <dbReference type="EMBL" id="GAA0528169.1"/>
    </source>
</evidence>
<comment type="caution">
    <text evidence="3">The sequence shown here is derived from an EMBL/GenBank/DDBJ whole genome shotgun (WGS) entry which is preliminary data.</text>
</comment>
<dbReference type="Pfam" id="PF03401">
    <property type="entry name" value="TctC"/>
    <property type="match status" value="1"/>
</dbReference>
<dbReference type="RefSeq" id="WP_087839768.1">
    <property type="nucleotide sequence ID" value="NZ_BAAAEN010000030.1"/>
</dbReference>
<dbReference type="PANTHER" id="PTHR42928:SF5">
    <property type="entry name" value="BLR1237 PROTEIN"/>
    <property type="match status" value="1"/>
</dbReference>
<feature type="chain" id="PRO_5047007427" evidence="2">
    <location>
        <begin position="23"/>
        <end position="320"/>
    </location>
</feature>
<dbReference type="Gene3D" id="3.40.190.150">
    <property type="entry name" value="Bordetella uptake gene, domain 1"/>
    <property type="match status" value="1"/>
</dbReference>
<dbReference type="InterPro" id="IPR042100">
    <property type="entry name" value="Bug_dom1"/>
</dbReference>
<evidence type="ECO:0000256" key="2">
    <source>
        <dbReference type="SAM" id="SignalP"/>
    </source>
</evidence>
<protein>
    <submittedName>
        <fullName evidence="3">Tripartite tricarboxylate transporter substrate binding protein</fullName>
    </submittedName>
</protein>
<accession>A0ABP3MUD7</accession>
<keyword evidence="4" id="KW-1185">Reference proteome</keyword>
<dbReference type="Proteomes" id="UP001501706">
    <property type="component" value="Unassembled WGS sequence"/>
</dbReference>
<organism evidence="3 4">
    <name type="scientific">Pigmentiphaga daeguensis</name>
    <dbReference type="NCBI Taxonomy" id="414049"/>
    <lineage>
        <taxon>Bacteria</taxon>
        <taxon>Pseudomonadati</taxon>
        <taxon>Pseudomonadota</taxon>
        <taxon>Betaproteobacteria</taxon>
        <taxon>Burkholderiales</taxon>
        <taxon>Alcaligenaceae</taxon>
        <taxon>Pigmentiphaga</taxon>
    </lineage>
</organism>
<gene>
    <name evidence="3" type="ORF">GCM10009097_52180</name>
</gene>
<dbReference type="Gene3D" id="3.40.190.10">
    <property type="entry name" value="Periplasmic binding protein-like II"/>
    <property type="match status" value="1"/>
</dbReference>
<dbReference type="PANTHER" id="PTHR42928">
    <property type="entry name" value="TRICARBOXYLATE-BINDING PROTEIN"/>
    <property type="match status" value="1"/>
</dbReference>